<keyword evidence="2" id="KW-0238">DNA-binding</keyword>
<proteinExistence type="predicted"/>
<dbReference type="PROSITE" id="PS50960">
    <property type="entry name" value="HTH_PSQ"/>
    <property type="match status" value="1"/>
</dbReference>
<dbReference type="Gene3D" id="1.10.10.60">
    <property type="entry name" value="Homeodomain-like"/>
    <property type="match status" value="1"/>
</dbReference>
<organism evidence="4 5">
    <name type="scientific">Hypothenemus hampei</name>
    <name type="common">Coffee berry borer</name>
    <dbReference type="NCBI Taxonomy" id="57062"/>
    <lineage>
        <taxon>Eukaryota</taxon>
        <taxon>Metazoa</taxon>
        <taxon>Ecdysozoa</taxon>
        <taxon>Arthropoda</taxon>
        <taxon>Hexapoda</taxon>
        <taxon>Insecta</taxon>
        <taxon>Pterygota</taxon>
        <taxon>Neoptera</taxon>
        <taxon>Endopterygota</taxon>
        <taxon>Coleoptera</taxon>
        <taxon>Polyphaga</taxon>
        <taxon>Cucujiformia</taxon>
        <taxon>Curculionidae</taxon>
        <taxon>Scolytinae</taxon>
        <taxon>Hypothenemus</taxon>
    </lineage>
</organism>
<accession>A0ABD1ELM2</accession>
<comment type="subcellular location">
    <subcellularLocation>
        <location evidence="1 2">Nucleus</location>
    </subcellularLocation>
</comment>
<gene>
    <name evidence="4" type="ORF">ABEB36_008373</name>
</gene>
<dbReference type="GO" id="GO:0005634">
    <property type="term" value="C:nucleus"/>
    <property type="evidence" value="ECO:0007669"/>
    <property type="project" value="UniProtKB-SubCell"/>
</dbReference>
<evidence type="ECO:0000313" key="4">
    <source>
        <dbReference type="EMBL" id="KAL1497395.1"/>
    </source>
</evidence>
<evidence type="ECO:0000259" key="3">
    <source>
        <dbReference type="PROSITE" id="PS50960"/>
    </source>
</evidence>
<dbReference type="SUPFAM" id="SSF46689">
    <property type="entry name" value="Homeodomain-like"/>
    <property type="match status" value="1"/>
</dbReference>
<dbReference type="GO" id="GO:0003677">
    <property type="term" value="F:DNA binding"/>
    <property type="evidence" value="ECO:0007669"/>
    <property type="project" value="UniProtKB-UniRule"/>
</dbReference>
<evidence type="ECO:0000313" key="5">
    <source>
        <dbReference type="Proteomes" id="UP001566132"/>
    </source>
</evidence>
<keyword evidence="5" id="KW-1185">Reference proteome</keyword>
<sequence>MDILQKVDIGISFTELSKMYNVCRSTIYDIRKNRHKIESFVKTLESEVRKRQTMKPGEYPELEEVLFSCELIELETKNYQLDKDFILERCEERFESSQPYLTDDELLTLSCSKPSDACSEDLSGIEDTTDATVKSKDALNGLDVAIKWRKRIKVLLFGPCKSSK</sequence>
<feature type="domain" description="HTH psq-type" evidence="3">
    <location>
        <begin position="1"/>
        <end position="37"/>
    </location>
</feature>
<evidence type="ECO:0000256" key="2">
    <source>
        <dbReference type="PROSITE-ProRule" id="PRU00320"/>
    </source>
</evidence>
<dbReference type="AlphaFoldDB" id="A0ABD1ELM2"/>
<dbReference type="EMBL" id="JBDJPC010000006">
    <property type="protein sequence ID" value="KAL1497395.1"/>
    <property type="molecule type" value="Genomic_DNA"/>
</dbReference>
<keyword evidence="2" id="KW-0539">Nucleus</keyword>
<dbReference type="InterPro" id="IPR009057">
    <property type="entry name" value="Homeodomain-like_sf"/>
</dbReference>
<evidence type="ECO:0000256" key="1">
    <source>
        <dbReference type="ARBA" id="ARBA00004123"/>
    </source>
</evidence>
<protein>
    <recommendedName>
        <fullName evidence="3">HTH psq-type domain-containing protein</fullName>
    </recommendedName>
</protein>
<dbReference type="Pfam" id="PF04218">
    <property type="entry name" value="CENP-B_N"/>
    <property type="match status" value="1"/>
</dbReference>
<comment type="caution">
    <text evidence="4">The sequence shown here is derived from an EMBL/GenBank/DDBJ whole genome shotgun (WGS) entry which is preliminary data.</text>
</comment>
<reference evidence="4 5" key="1">
    <citation type="submission" date="2024-05" db="EMBL/GenBank/DDBJ databases">
        <title>Genetic variation in Jamaican populations of the coffee berry borer (Hypothenemus hampei).</title>
        <authorList>
            <person name="Errbii M."/>
            <person name="Myrie A."/>
        </authorList>
    </citation>
    <scope>NUCLEOTIDE SEQUENCE [LARGE SCALE GENOMIC DNA]</scope>
    <source>
        <strain evidence="4">JA-Hopewell-2020-01-JO</strain>
        <tissue evidence="4">Whole body</tissue>
    </source>
</reference>
<name>A0ABD1ELM2_HYPHA</name>
<dbReference type="Proteomes" id="UP001566132">
    <property type="component" value="Unassembled WGS sequence"/>
</dbReference>
<dbReference type="InterPro" id="IPR007889">
    <property type="entry name" value="HTH_Psq"/>
</dbReference>
<feature type="DNA-binding region" description="H-T-H motif" evidence="2">
    <location>
        <begin position="13"/>
        <end position="33"/>
    </location>
</feature>